<comment type="caution">
    <text evidence="3">The sequence shown here is derived from an EMBL/GenBank/DDBJ whole genome shotgun (WGS) entry which is preliminary data.</text>
</comment>
<name>A0A8K0IVN4_COCNU</name>
<dbReference type="InterPro" id="IPR005123">
    <property type="entry name" value="Oxoglu/Fe-dep_dioxygenase_dom"/>
</dbReference>
<dbReference type="Proteomes" id="UP000797356">
    <property type="component" value="Chromosome 14"/>
</dbReference>
<evidence type="ECO:0000313" key="4">
    <source>
        <dbReference type="Proteomes" id="UP000797356"/>
    </source>
</evidence>
<dbReference type="InterPro" id="IPR027443">
    <property type="entry name" value="IPNS-like_sf"/>
</dbReference>
<protein>
    <submittedName>
        <fullName evidence="3">Putative Gibberellin 20 oxidase 1</fullName>
    </submittedName>
</protein>
<dbReference type="Pfam" id="PF03171">
    <property type="entry name" value="2OG-FeII_Oxy"/>
    <property type="match status" value="1"/>
</dbReference>
<keyword evidence="1" id="KW-0408">Iron</keyword>
<dbReference type="AlphaFoldDB" id="A0A8K0IVN4"/>
<evidence type="ECO:0000259" key="2">
    <source>
        <dbReference type="PROSITE" id="PS51471"/>
    </source>
</evidence>
<dbReference type="InterPro" id="IPR050231">
    <property type="entry name" value="Iron_ascorbate_oxido_reductase"/>
</dbReference>
<dbReference type="FunFam" id="2.60.120.330:FF:000012">
    <property type="entry name" value="Gibberellin 20 oxidase 1"/>
    <property type="match status" value="1"/>
</dbReference>
<dbReference type="SUPFAM" id="SSF51197">
    <property type="entry name" value="Clavaminate synthase-like"/>
    <property type="match status" value="1"/>
</dbReference>
<dbReference type="PROSITE" id="PS51471">
    <property type="entry name" value="FE2OG_OXY"/>
    <property type="match status" value="1"/>
</dbReference>
<evidence type="ECO:0000313" key="3">
    <source>
        <dbReference type="EMBL" id="KAG1368567.1"/>
    </source>
</evidence>
<reference evidence="3" key="1">
    <citation type="journal article" date="2017" name="Gigascience">
        <title>The genome draft of coconut (Cocos nucifera).</title>
        <authorList>
            <person name="Xiao Y."/>
            <person name="Xu P."/>
            <person name="Fan H."/>
            <person name="Baudouin L."/>
            <person name="Xia W."/>
            <person name="Bocs S."/>
            <person name="Xu J."/>
            <person name="Li Q."/>
            <person name="Guo A."/>
            <person name="Zhou L."/>
            <person name="Li J."/>
            <person name="Wu Y."/>
            <person name="Ma Z."/>
            <person name="Armero A."/>
            <person name="Issali A.E."/>
            <person name="Liu N."/>
            <person name="Peng M."/>
            <person name="Yang Y."/>
        </authorList>
    </citation>
    <scope>NUCLEOTIDE SEQUENCE</scope>
    <source>
        <tissue evidence="3">Spear leaf of Hainan Tall coconut</tissue>
    </source>
</reference>
<dbReference type="InterPro" id="IPR044861">
    <property type="entry name" value="IPNS-like_FE2OG_OXY"/>
</dbReference>
<keyword evidence="1" id="KW-0479">Metal-binding</keyword>
<reference evidence="3" key="2">
    <citation type="submission" date="2019-07" db="EMBL/GenBank/DDBJ databases">
        <authorList>
            <person name="Yang Y."/>
            <person name="Bocs S."/>
            <person name="Baudouin L."/>
        </authorList>
    </citation>
    <scope>NUCLEOTIDE SEQUENCE</scope>
    <source>
        <tissue evidence="3">Spear leaf of Hainan Tall coconut</tissue>
    </source>
</reference>
<keyword evidence="4" id="KW-1185">Reference proteome</keyword>
<gene>
    <name evidence="3" type="ORF">COCNU_14G010350</name>
</gene>
<dbReference type="PANTHER" id="PTHR47990">
    <property type="entry name" value="2-OXOGLUTARATE (2OG) AND FE(II)-DEPENDENT OXYGENASE SUPERFAMILY PROTEIN-RELATED"/>
    <property type="match status" value="1"/>
</dbReference>
<proteinExistence type="inferred from homology"/>
<evidence type="ECO:0000256" key="1">
    <source>
        <dbReference type="RuleBase" id="RU003682"/>
    </source>
</evidence>
<dbReference type="OrthoDB" id="288590at2759"/>
<dbReference type="EMBL" id="CM017885">
    <property type="protein sequence ID" value="KAG1368567.1"/>
    <property type="molecule type" value="Genomic_DNA"/>
</dbReference>
<comment type="similarity">
    <text evidence="1">Belongs to the iron/ascorbate-dependent oxidoreductase family.</text>
</comment>
<dbReference type="GO" id="GO:0016491">
    <property type="term" value="F:oxidoreductase activity"/>
    <property type="evidence" value="ECO:0007669"/>
    <property type="project" value="UniProtKB-KW"/>
</dbReference>
<dbReference type="GO" id="GO:0046872">
    <property type="term" value="F:metal ion binding"/>
    <property type="evidence" value="ECO:0007669"/>
    <property type="project" value="UniProtKB-KW"/>
</dbReference>
<keyword evidence="1" id="KW-0560">Oxidoreductase</keyword>
<dbReference type="Gene3D" id="2.60.120.330">
    <property type="entry name" value="B-lactam Antibiotic, Isopenicillin N Synthase, Chain"/>
    <property type="match status" value="1"/>
</dbReference>
<feature type="domain" description="Fe2OG dioxygenase" evidence="2">
    <location>
        <begin position="75"/>
        <end position="177"/>
    </location>
</feature>
<accession>A0A8K0IVN4</accession>
<organism evidence="3 4">
    <name type="scientific">Cocos nucifera</name>
    <name type="common">Coconut palm</name>
    <dbReference type="NCBI Taxonomy" id="13894"/>
    <lineage>
        <taxon>Eukaryota</taxon>
        <taxon>Viridiplantae</taxon>
        <taxon>Streptophyta</taxon>
        <taxon>Embryophyta</taxon>
        <taxon>Tracheophyta</taxon>
        <taxon>Spermatophyta</taxon>
        <taxon>Magnoliopsida</taxon>
        <taxon>Liliopsida</taxon>
        <taxon>Arecaceae</taxon>
        <taxon>Arecoideae</taxon>
        <taxon>Cocoseae</taxon>
        <taxon>Attaleinae</taxon>
        <taxon>Cocos</taxon>
    </lineage>
</organism>
<sequence length="232" mass="26690">MGSVVDPAFVQAPEHRPKSTEDFRTLHLYHHVFPLYREACEKYAKAVNELAFKLLELIALTLGLPAKRLNGFFKDQSSIIRLNRYPPCPSPNLALGVGRHKDGGALTILAQDDVGGLDVKRRSDGEWIRVKPIPNSYVINIGDTFQVWSNDKYESAEHRVSVNSERERFSVPFFFNPARYVTVQPLEELIDEMNPAKYNGYKWGEFYKTRQNGNFKKLDVENIQIYHFKKAV</sequence>